<keyword evidence="3" id="KW-1133">Transmembrane helix</keyword>
<dbReference type="InterPro" id="IPR042100">
    <property type="entry name" value="Bug_dom1"/>
</dbReference>
<dbReference type="EMBL" id="NJIH01000009">
    <property type="protein sequence ID" value="OWT57628.1"/>
    <property type="molecule type" value="Genomic_DNA"/>
</dbReference>
<dbReference type="PANTHER" id="PTHR42928">
    <property type="entry name" value="TRICARBOXYLATE-BINDING PROTEIN"/>
    <property type="match status" value="1"/>
</dbReference>
<proteinExistence type="inferred from homology"/>
<dbReference type="SUPFAM" id="SSF53850">
    <property type="entry name" value="Periplasmic binding protein-like II"/>
    <property type="match status" value="1"/>
</dbReference>
<dbReference type="InterPro" id="IPR005064">
    <property type="entry name" value="BUG"/>
</dbReference>
<keyword evidence="5" id="KW-1185">Reference proteome</keyword>
<dbReference type="PANTHER" id="PTHR42928:SF5">
    <property type="entry name" value="BLR1237 PROTEIN"/>
    <property type="match status" value="1"/>
</dbReference>
<dbReference type="AlphaFoldDB" id="A0A225M8L9"/>
<dbReference type="OrthoDB" id="8678477at2"/>
<sequence>MINGVNKGDNAERPPGRTSPAGREAFAKHMSIGKLRYSFIATLFMAAVFADTASMAADNTAQYPSRPITFVVPTSPGGPTDLAARLVAKHLSTAWKVPVVVENRSGAGGAIGWGHVIHSKPDGYTVLIAPSALGVRSGLDHKLPFNAVHDLAGVGLLGLMPSYLLLPSKLGITSIAQLTAYAKAQKGGVNYGSPGVGSTSNLHSAIFAHNHGFKATNIAYRGTSEALNDVVAGRLTFAILTNTSVLHLAHEGKIRVLAATSERGVSLAKGLVPNPIAVLTGDIGDDWEAAFVPAGTPDEIRSKLSKEIAKIIATPEARESFAVVGAQAKSSTPEELDTMFRKYVAQAHSMGDAIGITLN</sequence>
<gene>
    <name evidence="4" type="ORF">CEY11_17230</name>
</gene>
<feature type="region of interest" description="Disordered" evidence="2">
    <location>
        <begin position="1"/>
        <end position="22"/>
    </location>
</feature>
<reference evidence="5" key="1">
    <citation type="submission" date="2017-06" db="EMBL/GenBank/DDBJ databases">
        <title>Herbaspirillum phytohormonus sp. nov., isolated from the root nodule of Robinia pseudoacacia in lead-zinc mine.</title>
        <authorList>
            <person name="Fan M."/>
            <person name="Lin Y."/>
        </authorList>
    </citation>
    <scope>NUCLEOTIDE SEQUENCE [LARGE SCALE GENOMIC DNA]</scope>
    <source>
        <strain evidence="5">SC-089</strain>
    </source>
</reference>
<protein>
    <recommendedName>
        <fullName evidence="6">Tripartite tricarboxylate transporter substrate binding protein</fullName>
    </recommendedName>
</protein>
<keyword evidence="3" id="KW-0812">Transmembrane</keyword>
<name>A0A225M8L9_9BURK</name>
<dbReference type="Gene3D" id="3.40.190.10">
    <property type="entry name" value="Periplasmic binding protein-like II"/>
    <property type="match status" value="1"/>
</dbReference>
<keyword evidence="3" id="KW-0472">Membrane</keyword>
<evidence type="ECO:0000256" key="2">
    <source>
        <dbReference type="SAM" id="MobiDB-lite"/>
    </source>
</evidence>
<feature type="transmembrane region" description="Helical" evidence="3">
    <location>
        <begin position="37"/>
        <end position="57"/>
    </location>
</feature>
<dbReference type="Gene3D" id="3.40.190.150">
    <property type="entry name" value="Bordetella uptake gene, domain 1"/>
    <property type="match status" value="1"/>
</dbReference>
<evidence type="ECO:0000313" key="5">
    <source>
        <dbReference type="Proteomes" id="UP000214603"/>
    </source>
</evidence>
<dbReference type="RefSeq" id="WP_088604633.1">
    <property type="nucleotide sequence ID" value="NZ_NJIH01000009.1"/>
</dbReference>
<dbReference type="CDD" id="cd07012">
    <property type="entry name" value="PBP2_Bug_TTT"/>
    <property type="match status" value="1"/>
</dbReference>
<comment type="caution">
    <text evidence="4">The sequence shown here is derived from an EMBL/GenBank/DDBJ whole genome shotgun (WGS) entry which is preliminary data.</text>
</comment>
<evidence type="ECO:0000313" key="4">
    <source>
        <dbReference type="EMBL" id="OWT57628.1"/>
    </source>
</evidence>
<evidence type="ECO:0000256" key="1">
    <source>
        <dbReference type="ARBA" id="ARBA00006987"/>
    </source>
</evidence>
<dbReference type="PIRSF" id="PIRSF017082">
    <property type="entry name" value="YflP"/>
    <property type="match status" value="1"/>
</dbReference>
<dbReference type="Pfam" id="PF03401">
    <property type="entry name" value="TctC"/>
    <property type="match status" value="1"/>
</dbReference>
<comment type="similarity">
    <text evidence="1">Belongs to the UPF0065 (bug) family.</text>
</comment>
<organism evidence="4 5">
    <name type="scientific">Candidimonas nitroreducens</name>
    <dbReference type="NCBI Taxonomy" id="683354"/>
    <lineage>
        <taxon>Bacteria</taxon>
        <taxon>Pseudomonadati</taxon>
        <taxon>Pseudomonadota</taxon>
        <taxon>Betaproteobacteria</taxon>
        <taxon>Burkholderiales</taxon>
        <taxon>Alcaligenaceae</taxon>
        <taxon>Candidimonas</taxon>
    </lineage>
</organism>
<evidence type="ECO:0008006" key="6">
    <source>
        <dbReference type="Google" id="ProtNLM"/>
    </source>
</evidence>
<evidence type="ECO:0000256" key="3">
    <source>
        <dbReference type="SAM" id="Phobius"/>
    </source>
</evidence>
<accession>A0A225M8L9</accession>
<dbReference type="Proteomes" id="UP000214603">
    <property type="component" value="Unassembled WGS sequence"/>
</dbReference>